<protein>
    <submittedName>
        <fullName evidence="1">Uncharacterized protein</fullName>
    </submittedName>
</protein>
<dbReference type="Proteomes" id="UP000291022">
    <property type="component" value="Unassembled WGS sequence"/>
</dbReference>
<name>A0A452QJZ3_URSAM</name>
<dbReference type="GeneTree" id="ENSGT00910000147009"/>
<evidence type="ECO:0000313" key="1">
    <source>
        <dbReference type="Ensembl" id="ENSUAMP00000005530.1"/>
    </source>
</evidence>
<sequence length="72" mass="7537">MLVSGRGVRPSPSRVCVGVGGEQFSWSWRAGEGFQLLCRSCPCGSRPPGLAMDVAPRLLACPPAPPSPCRLA</sequence>
<reference evidence="2" key="1">
    <citation type="submission" date="2016-06" db="EMBL/GenBank/DDBJ databases">
        <title>De novo assembly and RNA-Seq shows season-dependent expression and editing in black bear kidneys.</title>
        <authorList>
            <person name="Korstanje R."/>
            <person name="Srivastava A."/>
            <person name="Sarsani V.K."/>
            <person name="Sheehan S.M."/>
            <person name="Seger R.L."/>
            <person name="Barter M.E."/>
            <person name="Lindqvist C."/>
            <person name="Brody L.C."/>
            <person name="Mullikin J.C."/>
        </authorList>
    </citation>
    <scope>NUCLEOTIDE SEQUENCE [LARGE SCALE GENOMIC DNA]</scope>
</reference>
<accession>A0A452QJZ3</accession>
<reference evidence="1" key="2">
    <citation type="submission" date="2025-08" db="UniProtKB">
        <authorList>
            <consortium name="Ensembl"/>
        </authorList>
    </citation>
    <scope>IDENTIFICATION</scope>
</reference>
<evidence type="ECO:0000313" key="2">
    <source>
        <dbReference type="Proteomes" id="UP000291022"/>
    </source>
</evidence>
<dbReference type="AlphaFoldDB" id="A0A452QJZ3"/>
<dbReference type="OMA" id="ICRSCPC"/>
<dbReference type="Ensembl" id="ENSUAMT00000006279.1">
    <property type="protein sequence ID" value="ENSUAMP00000005530.1"/>
    <property type="gene ID" value="ENSUAMG00000004905.1"/>
</dbReference>
<organism evidence="1 2">
    <name type="scientific">Ursus americanus</name>
    <name type="common">American black bear</name>
    <name type="synonym">Euarctos americanus</name>
    <dbReference type="NCBI Taxonomy" id="9643"/>
    <lineage>
        <taxon>Eukaryota</taxon>
        <taxon>Metazoa</taxon>
        <taxon>Chordata</taxon>
        <taxon>Craniata</taxon>
        <taxon>Vertebrata</taxon>
        <taxon>Euteleostomi</taxon>
        <taxon>Mammalia</taxon>
        <taxon>Eutheria</taxon>
        <taxon>Laurasiatheria</taxon>
        <taxon>Carnivora</taxon>
        <taxon>Caniformia</taxon>
        <taxon>Ursidae</taxon>
        <taxon>Ursus</taxon>
    </lineage>
</organism>
<reference evidence="1" key="3">
    <citation type="submission" date="2025-09" db="UniProtKB">
        <authorList>
            <consortium name="Ensembl"/>
        </authorList>
    </citation>
    <scope>IDENTIFICATION</scope>
</reference>
<keyword evidence="2" id="KW-1185">Reference proteome</keyword>
<proteinExistence type="predicted"/>